<accession>A0A0E9VWB1</accession>
<evidence type="ECO:0000313" key="1">
    <source>
        <dbReference type="EMBL" id="JAH82322.1"/>
    </source>
</evidence>
<dbReference type="AlphaFoldDB" id="A0A0E9VWB1"/>
<proteinExistence type="predicted"/>
<reference evidence="1" key="2">
    <citation type="journal article" date="2015" name="Fish Shellfish Immunol.">
        <title>Early steps in the European eel (Anguilla anguilla)-Vibrio vulnificus interaction in the gills: Role of the RtxA13 toxin.</title>
        <authorList>
            <person name="Callol A."/>
            <person name="Pajuelo D."/>
            <person name="Ebbesson L."/>
            <person name="Teles M."/>
            <person name="MacKenzie S."/>
            <person name="Amaro C."/>
        </authorList>
    </citation>
    <scope>NUCLEOTIDE SEQUENCE</scope>
</reference>
<organism evidence="1">
    <name type="scientific">Anguilla anguilla</name>
    <name type="common">European freshwater eel</name>
    <name type="synonym">Muraena anguilla</name>
    <dbReference type="NCBI Taxonomy" id="7936"/>
    <lineage>
        <taxon>Eukaryota</taxon>
        <taxon>Metazoa</taxon>
        <taxon>Chordata</taxon>
        <taxon>Craniata</taxon>
        <taxon>Vertebrata</taxon>
        <taxon>Euteleostomi</taxon>
        <taxon>Actinopterygii</taxon>
        <taxon>Neopterygii</taxon>
        <taxon>Teleostei</taxon>
        <taxon>Anguilliformes</taxon>
        <taxon>Anguillidae</taxon>
        <taxon>Anguilla</taxon>
    </lineage>
</organism>
<sequence length="35" mass="4000">MKLIELIQKPLLGLCNDLYAFMVNTVFTEIKSPLC</sequence>
<protein>
    <submittedName>
        <fullName evidence="1">Uncharacterized protein</fullName>
    </submittedName>
</protein>
<name>A0A0E9VWB1_ANGAN</name>
<dbReference type="EMBL" id="GBXM01026255">
    <property type="protein sequence ID" value="JAH82322.1"/>
    <property type="molecule type" value="Transcribed_RNA"/>
</dbReference>
<reference evidence="1" key="1">
    <citation type="submission" date="2014-11" db="EMBL/GenBank/DDBJ databases">
        <authorList>
            <person name="Amaro Gonzalez C."/>
        </authorList>
    </citation>
    <scope>NUCLEOTIDE SEQUENCE</scope>
</reference>